<dbReference type="AlphaFoldDB" id="A0A147IY50"/>
<gene>
    <name evidence="1" type="ORF">SB4_07075</name>
</gene>
<name>A0A147IY50_9SPHN</name>
<protein>
    <submittedName>
        <fullName evidence="1">Uncharacterized protein</fullName>
    </submittedName>
</protein>
<comment type="caution">
    <text evidence="1">The sequence shown here is derived from an EMBL/GenBank/DDBJ whole genome shotgun (WGS) entry which is preliminary data.</text>
</comment>
<dbReference type="EMBL" id="LDTE01000037">
    <property type="protein sequence ID" value="KTW00463.1"/>
    <property type="molecule type" value="Genomic_DNA"/>
</dbReference>
<evidence type="ECO:0000313" key="2">
    <source>
        <dbReference type="Proteomes" id="UP000074072"/>
    </source>
</evidence>
<organism evidence="1 2">
    <name type="scientific">Sphingomonas sanguinis</name>
    <dbReference type="NCBI Taxonomy" id="33051"/>
    <lineage>
        <taxon>Bacteria</taxon>
        <taxon>Pseudomonadati</taxon>
        <taxon>Pseudomonadota</taxon>
        <taxon>Alphaproteobacteria</taxon>
        <taxon>Sphingomonadales</taxon>
        <taxon>Sphingomonadaceae</taxon>
        <taxon>Sphingomonas</taxon>
    </lineage>
</organism>
<dbReference type="PATRIC" id="fig|33051.4.peg.2093"/>
<sequence>MNRSQRARIVFMGLVALDEAMARSSKAQGPIETCISDRMVLATLYAIAGRNRASFYGFWRELRRPVLQHTGDATHRGNTLHAHFAGICRALGIKQTIAFGTALTEARQAPRDGFRTKHCCIVDDERSRFAEFLRETMNERRNANRS</sequence>
<proteinExistence type="predicted"/>
<reference evidence="1 2" key="1">
    <citation type="journal article" date="2016" name="Front. Microbiol.">
        <title>Genomic Resource of Rice Seed Associated Bacteria.</title>
        <authorList>
            <person name="Midha S."/>
            <person name="Bansal K."/>
            <person name="Sharma S."/>
            <person name="Kumar N."/>
            <person name="Patil P.P."/>
            <person name="Chaudhry V."/>
            <person name="Patil P.B."/>
        </authorList>
    </citation>
    <scope>NUCLEOTIDE SEQUENCE [LARGE SCALE GENOMIC DNA]</scope>
    <source>
        <strain evidence="1 2">SB4</strain>
    </source>
</reference>
<accession>A0A147IY50</accession>
<dbReference type="Proteomes" id="UP000074072">
    <property type="component" value="Unassembled WGS sequence"/>
</dbReference>
<evidence type="ECO:0000313" key="1">
    <source>
        <dbReference type="EMBL" id="KTW00463.1"/>
    </source>
</evidence>